<dbReference type="RefSeq" id="WP_208718344.1">
    <property type="nucleotide sequence ID" value="NZ_CP024770.1"/>
</dbReference>
<dbReference type="EMBL" id="CP024770">
    <property type="protein sequence ID" value="QGY32459.1"/>
    <property type="molecule type" value="Genomic_DNA"/>
</dbReference>
<dbReference type="InterPro" id="IPR009057">
    <property type="entry name" value="Homeodomain-like_sf"/>
</dbReference>
<dbReference type="InterPro" id="IPR001647">
    <property type="entry name" value="HTH_TetR"/>
</dbReference>
<keyword evidence="1" id="KW-0805">Transcription regulation</keyword>
<evidence type="ECO:0000256" key="1">
    <source>
        <dbReference type="ARBA" id="ARBA00023015"/>
    </source>
</evidence>
<feature type="DNA-binding region" description="H-T-H motif" evidence="4">
    <location>
        <begin position="45"/>
        <end position="64"/>
    </location>
</feature>
<dbReference type="Pfam" id="PF00440">
    <property type="entry name" value="TetR_N"/>
    <property type="match status" value="1"/>
</dbReference>
<dbReference type="Proteomes" id="UP000502005">
    <property type="component" value="Plasmid pNE1B"/>
</dbReference>
<geneLocation type="plasmid" evidence="7">
    <name>pne1b</name>
</geneLocation>
<sequence length="205" mass="22518">MTKPRKFYDGDPEKELMARTKAFEREEVLHHAIRVFAEHGFAGTSMEMLLEAMGLSRQSIYDTFGDKKQLYTAALGLYVNDSIGEIVASLVRSDSPARAIEEAIEQFIARPAAQGCLGILSVCEFGIQDDEISRINAVAGKRLLRALEGTLLRGQAHGDFTKEQTAEQMAGYLAVLLNGLRVASRAGASQDELLVMKTIALRALR</sequence>
<dbReference type="SUPFAM" id="SSF46689">
    <property type="entry name" value="Homeodomain-like"/>
    <property type="match status" value="1"/>
</dbReference>
<evidence type="ECO:0000313" key="7">
    <source>
        <dbReference type="Proteomes" id="UP000502005"/>
    </source>
</evidence>
<protein>
    <submittedName>
        <fullName evidence="6">TetR/AcrR family transcriptional regulator</fullName>
    </submittedName>
</protein>
<name>A0A6B9GFI2_PANCY</name>
<dbReference type="PANTHER" id="PTHR47506">
    <property type="entry name" value="TRANSCRIPTIONAL REGULATORY PROTEIN"/>
    <property type="match status" value="1"/>
</dbReference>
<dbReference type="PANTHER" id="PTHR47506:SF10">
    <property type="entry name" value="TRANSCRIPTIONAL REGULATORY PROTEIN"/>
    <property type="match status" value="1"/>
</dbReference>
<dbReference type="InterPro" id="IPR036271">
    <property type="entry name" value="Tet_transcr_reg_TetR-rel_C_sf"/>
</dbReference>
<keyword evidence="2 4" id="KW-0238">DNA-binding</keyword>
<dbReference type="AlphaFoldDB" id="A0A6B9GFI2"/>
<evidence type="ECO:0000259" key="5">
    <source>
        <dbReference type="PROSITE" id="PS50977"/>
    </source>
</evidence>
<keyword evidence="6" id="KW-0614">Plasmid</keyword>
<dbReference type="Gene3D" id="1.10.357.10">
    <property type="entry name" value="Tetracycline Repressor, domain 2"/>
    <property type="match status" value="1"/>
</dbReference>
<accession>A0A6B9GFI2</accession>
<reference evidence="6 7" key="1">
    <citation type="submission" date="2017-11" db="EMBL/GenBank/DDBJ databases">
        <title>Genome sequence of Pantoea cypripedii NE1.</title>
        <authorList>
            <person name="Nascimento F.X."/>
        </authorList>
    </citation>
    <scope>NUCLEOTIDE SEQUENCE [LARGE SCALE GENOMIC DNA]</scope>
    <source>
        <strain evidence="6 7">NE1</strain>
        <plasmid evidence="7">pne1b</plasmid>
    </source>
</reference>
<keyword evidence="3" id="KW-0804">Transcription</keyword>
<evidence type="ECO:0000256" key="2">
    <source>
        <dbReference type="ARBA" id="ARBA00023125"/>
    </source>
</evidence>
<dbReference type="Gene3D" id="1.10.10.60">
    <property type="entry name" value="Homeodomain-like"/>
    <property type="match status" value="1"/>
</dbReference>
<gene>
    <name evidence="6" type="ORF">CUN67_26160</name>
</gene>
<dbReference type="PROSITE" id="PS50977">
    <property type="entry name" value="HTH_TETR_2"/>
    <property type="match status" value="1"/>
</dbReference>
<dbReference type="SUPFAM" id="SSF48498">
    <property type="entry name" value="Tetracyclin repressor-like, C-terminal domain"/>
    <property type="match status" value="1"/>
</dbReference>
<evidence type="ECO:0000256" key="4">
    <source>
        <dbReference type="PROSITE-ProRule" id="PRU00335"/>
    </source>
</evidence>
<feature type="domain" description="HTH tetR-type" evidence="5">
    <location>
        <begin position="22"/>
        <end position="82"/>
    </location>
</feature>
<dbReference type="GO" id="GO:0003677">
    <property type="term" value="F:DNA binding"/>
    <property type="evidence" value="ECO:0007669"/>
    <property type="project" value="UniProtKB-UniRule"/>
</dbReference>
<evidence type="ECO:0000313" key="6">
    <source>
        <dbReference type="EMBL" id="QGY32459.1"/>
    </source>
</evidence>
<organism evidence="6 7">
    <name type="scientific">Pantoea cypripedii</name>
    <name type="common">Pectobacterium cypripedii</name>
    <name type="synonym">Erwinia cypripedii</name>
    <dbReference type="NCBI Taxonomy" id="55209"/>
    <lineage>
        <taxon>Bacteria</taxon>
        <taxon>Pseudomonadati</taxon>
        <taxon>Pseudomonadota</taxon>
        <taxon>Gammaproteobacteria</taxon>
        <taxon>Enterobacterales</taxon>
        <taxon>Erwiniaceae</taxon>
        <taxon>Pantoea</taxon>
    </lineage>
</organism>
<dbReference type="PRINTS" id="PR00455">
    <property type="entry name" value="HTHTETR"/>
</dbReference>
<evidence type="ECO:0000256" key="3">
    <source>
        <dbReference type="ARBA" id="ARBA00023163"/>
    </source>
</evidence>
<proteinExistence type="predicted"/>